<gene>
    <name evidence="2" type="ORF">H4R34_005490</name>
</gene>
<evidence type="ECO:0000313" key="3">
    <source>
        <dbReference type="Proteomes" id="UP001151582"/>
    </source>
</evidence>
<evidence type="ECO:0000313" key="2">
    <source>
        <dbReference type="EMBL" id="KAJ1972187.1"/>
    </source>
</evidence>
<proteinExistence type="predicted"/>
<feature type="non-terminal residue" evidence="2">
    <location>
        <position position="905"/>
    </location>
</feature>
<dbReference type="PANTHER" id="PTHR10644">
    <property type="entry name" value="DNA REPAIR/RNA PROCESSING CPSF FAMILY"/>
    <property type="match status" value="1"/>
</dbReference>
<dbReference type="Pfam" id="PF23726">
    <property type="entry name" value="Beta-prop_RSE1_2nd"/>
    <property type="match status" value="1"/>
</dbReference>
<name>A0A9W8EB70_9FUNG</name>
<accession>A0A9W8EB70</accession>
<keyword evidence="3" id="KW-1185">Reference proteome</keyword>
<dbReference type="AlphaFoldDB" id="A0A9W8EB70"/>
<dbReference type="InterPro" id="IPR050358">
    <property type="entry name" value="RSE1/DDB1/CFT1"/>
</dbReference>
<comment type="caution">
    <text evidence="2">The sequence shown here is derived from an EMBL/GenBank/DDBJ whole genome shotgun (WGS) entry which is preliminary data.</text>
</comment>
<dbReference type="InterPro" id="IPR058543">
    <property type="entry name" value="Beta-prop_RSE1/DDB1/CPSF1_2nd"/>
</dbReference>
<reference evidence="2" key="1">
    <citation type="submission" date="2022-07" db="EMBL/GenBank/DDBJ databases">
        <title>Phylogenomic reconstructions and comparative analyses of Kickxellomycotina fungi.</title>
        <authorList>
            <person name="Reynolds N.K."/>
            <person name="Stajich J.E."/>
            <person name="Barry K."/>
            <person name="Grigoriev I.V."/>
            <person name="Crous P."/>
            <person name="Smith M.E."/>
        </authorList>
    </citation>
    <scope>NUCLEOTIDE SEQUENCE</scope>
    <source>
        <strain evidence="2">RSA 567</strain>
    </source>
</reference>
<dbReference type="OrthoDB" id="20774at2759"/>
<protein>
    <recommendedName>
        <fullName evidence="1">RSE1/DDB1/CPSF1 second beta-propeller domain-containing protein</fullName>
    </recommendedName>
</protein>
<dbReference type="EMBL" id="JANBQB010001130">
    <property type="protein sequence ID" value="KAJ1972187.1"/>
    <property type="molecule type" value="Genomic_DNA"/>
</dbReference>
<dbReference type="Proteomes" id="UP001151582">
    <property type="component" value="Unassembled WGS sequence"/>
</dbReference>
<dbReference type="Gene3D" id="2.130.10.10">
    <property type="entry name" value="YVTN repeat-like/Quinoprotein amine dehydrogenase"/>
    <property type="match status" value="1"/>
</dbReference>
<feature type="domain" description="RSE1/DDB1/CPSF1 second beta-propeller" evidence="1">
    <location>
        <begin position="226"/>
        <end position="457"/>
    </location>
</feature>
<evidence type="ECO:0000259" key="1">
    <source>
        <dbReference type="Pfam" id="PF23726"/>
    </source>
</evidence>
<organism evidence="2 3">
    <name type="scientific">Dimargaris verticillata</name>
    <dbReference type="NCBI Taxonomy" id="2761393"/>
    <lineage>
        <taxon>Eukaryota</taxon>
        <taxon>Fungi</taxon>
        <taxon>Fungi incertae sedis</taxon>
        <taxon>Zoopagomycota</taxon>
        <taxon>Kickxellomycotina</taxon>
        <taxon>Dimargaritomycetes</taxon>
        <taxon>Dimargaritales</taxon>
        <taxon>Dimargaritaceae</taxon>
        <taxon>Dimargaris</taxon>
    </lineage>
</organism>
<sequence>MVALANHPEALLLVTEQTVLWIDAEGAASGNVHHARLALPISHETGMPVVITGISQALLQTNDPSAATVGSAPSSIPTTRLYMGTAHDGLIQLTIGGGRESSLASIPFSSAIGNALLILASNSVGGDVVFVPQDMGDHYVVLIRPDSPMSVVQRLPSLAPIIGCTTAAAVARPTMTVAATVWLACGRDPCATLRELSIRHSVQRQVDFGAGFAGVTHIWHLGAVDSEAHPETLADSSLAFASPSWLVVASAAASRLLKWQHEELIDQSTMGSFDAASPTVLAGLFRTRWLVQVLPTQVAWIDLRAPTSSAPITWQPPIGSAYRITHAVLLDTRLVVVTVDHQGCTMHAIVFDPNPAIPLIPHPHHHIATRLSSECSCLYACLADGQIHCIVGTYAPDLVHYRLCNDQWQLATTRLVGEMLGHNVGGGTAVPHAIQLYAAPNQVRYLAVGLRDGRLLVCLAAVGTEPLFHRGLDPQRARLLLVGDQPVNLAPPAATTTADSLSSKLSHTLLVRSNSVYQLHANVAGPFLVPVALPSTCGLPMVMAPLHQRRLNAPSQWFMLAQDQLSALTISPCRRLERTFDLSVTPKHVQVDPLTGHIIVVGYNVAADLDQVLVVDTGTGYTVARQSLLPKEQIYSLMTWTLGDRPDYRYFCIGTGRPDGPFATQISGQPAMGESGGPSTARRPGVAGLPPKGRVIMYNLKRLGQSASPSSVTSPNPWASPRIASSTAMYDCEPAALSPAQLELRFVWDMERVGTVTRMAAYGRHGLLVAAGTHIALFELDVVAKKLVEKASFDVGAPTRALCVSYPFVSVASVLGPLGLWKYDPSASAFSFVKSTRCTAHISRTLLLADDMLLASGQFGGLVGYTQHPQPLDSTATVPGIEAEAALTRHPPSTWTNDAMGDGAD</sequence>
<dbReference type="InterPro" id="IPR015943">
    <property type="entry name" value="WD40/YVTN_repeat-like_dom_sf"/>
</dbReference>